<proteinExistence type="predicted"/>
<dbReference type="PROSITE" id="PS50097">
    <property type="entry name" value="BTB"/>
    <property type="match status" value="1"/>
</dbReference>
<organism evidence="3 4">
    <name type="scientific">Riccia sorocarpa</name>
    <dbReference type="NCBI Taxonomy" id="122646"/>
    <lineage>
        <taxon>Eukaryota</taxon>
        <taxon>Viridiplantae</taxon>
        <taxon>Streptophyta</taxon>
        <taxon>Embryophyta</taxon>
        <taxon>Marchantiophyta</taxon>
        <taxon>Marchantiopsida</taxon>
        <taxon>Marchantiidae</taxon>
        <taxon>Marchantiales</taxon>
        <taxon>Ricciaceae</taxon>
        <taxon>Riccia</taxon>
    </lineage>
</organism>
<dbReference type="SUPFAM" id="SSF54695">
    <property type="entry name" value="POZ domain"/>
    <property type="match status" value="1"/>
</dbReference>
<dbReference type="Pfam" id="PF00651">
    <property type="entry name" value="BTB"/>
    <property type="match status" value="1"/>
</dbReference>
<dbReference type="InterPro" id="IPR000210">
    <property type="entry name" value="BTB/POZ_dom"/>
</dbReference>
<dbReference type="PANTHER" id="PTHR23312">
    <property type="entry name" value="ARMC5 ARMADILLO REPEAT-CONTAINING -RELATED"/>
    <property type="match status" value="1"/>
</dbReference>
<evidence type="ECO:0000259" key="2">
    <source>
        <dbReference type="PROSITE" id="PS50097"/>
    </source>
</evidence>
<dbReference type="Proteomes" id="UP001633002">
    <property type="component" value="Unassembled WGS sequence"/>
</dbReference>
<feature type="domain" description="BTB" evidence="2">
    <location>
        <begin position="29"/>
        <end position="97"/>
    </location>
</feature>
<dbReference type="PANTHER" id="PTHR23312:SF8">
    <property type="entry name" value="ARMADILLO REPEAT-CONTAINING PROTEIN 5"/>
    <property type="match status" value="1"/>
</dbReference>
<evidence type="ECO:0000256" key="1">
    <source>
        <dbReference type="ARBA" id="ARBA00004906"/>
    </source>
</evidence>
<accession>A0ABD3HG58</accession>
<dbReference type="InterPro" id="IPR011333">
    <property type="entry name" value="SKP1/BTB/POZ_sf"/>
</dbReference>
<comment type="pathway">
    <text evidence="1">Protein modification; protein ubiquitination.</text>
</comment>
<gene>
    <name evidence="3" type="ORF">R1sor_015644</name>
</gene>
<evidence type="ECO:0000313" key="3">
    <source>
        <dbReference type="EMBL" id="KAL3689335.1"/>
    </source>
</evidence>
<comment type="caution">
    <text evidence="3">The sequence shown here is derived from an EMBL/GenBank/DDBJ whole genome shotgun (WGS) entry which is preliminary data.</text>
</comment>
<evidence type="ECO:0000313" key="4">
    <source>
        <dbReference type="Proteomes" id="UP001633002"/>
    </source>
</evidence>
<sequence>MDSGCVVDLGMLTEFDTQLRNMVDNLEFSNVTFVCEDGIRVHAVRQLLAGRSPYFKHLLVGEMTESRSSSVELPTVSSSVLILVLKFLYTGKLIPGDFGGSLTSRVLPCALGDERVRSDWNLVVKAVAAARFFMLDHLEKVLVDRLQDDVTQEKFLGEEESLTQFVKRFSILHEYPTLWAAGVEGNPFEALTGSMAEALRNHELIPATLSGFSEAAFCNYLQKAKEPVGDVGWFATSPFRALVLDDYLRLRQILTWCTGTNEGGALQVLEGVPLEDLDRTCLPGPEIAIDLIDKVEDDSSCTEFDFSRGRASFMSKIAKGPLKHLLNYVDLTCIPPGLLCNVIEPLEILEPVELAKILRTQVMRNSRWIREDLDAPLPHLWRIMGQSTKDIWRLPVETDNVCKFTVRRETNSLAVCAVAGLLMNTSKQLDWDIRVTPRGSLEQQSMANFEFGFIALDCADTFAALSGPLSADSRCLAIQLGRDLKTVVGFCNGRETRRWTLGADDQFGWGKSVMMSVKEEVSKTSKPNSKISYLAGSRKFSFVAAKEKLIYPAVYFPLGMFGQLRFRPHYDQLSVDITNTEGCSDLVVVKFGVKTLGVATFGPA</sequence>
<dbReference type="Gene3D" id="3.30.710.10">
    <property type="entry name" value="Potassium Channel Kv1.1, Chain A"/>
    <property type="match status" value="1"/>
</dbReference>
<dbReference type="SMART" id="SM00225">
    <property type="entry name" value="BTB"/>
    <property type="match status" value="1"/>
</dbReference>
<name>A0ABD3HG58_9MARC</name>
<keyword evidence="4" id="KW-1185">Reference proteome</keyword>
<protein>
    <recommendedName>
        <fullName evidence="2">BTB domain-containing protein</fullName>
    </recommendedName>
</protein>
<reference evidence="3 4" key="1">
    <citation type="submission" date="2024-09" db="EMBL/GenBank/DDBJ databases">
        <title>Chromosome-scale assembly of Riccia sorocarpa.</title>
        <authorList>
            <person name="Paukszto L."/>
        </authorList>
    </citation>
    <scope>NUCLEOTIDE SEQUENCE [LARGE SCALE GENOMIC DNA]</scope>
    <source>
        <strain evidence="3">LP-2024</strain>
        <tissue evidence="3">Aerial parts of the thallus</tissue>
    </source>
</reference>
<dbReference type="EMBL" id="JBJQOH010000004">
    <property type="protein sequence ID" value="KAL3689335.1"/>
    <property type="molecule type" value="Genomic_DNA"/>
</dbReference>
<dbReference type="AlphaFoldDB" id="A0ABD3HG58"/>